<name>A0AAE1MMV8_9FABA</name>
<comment type="caution">
    <text evidence="2">The sequence shown here is derived from an EMBL/GenBank/DDBJ whole genome shotgun (WGS) entry which is preliminary data.</text>
</comment>
<evidence type="ECO:0000313" key="3">
    <source>
        <dbReference type="Proteomes" id="UP001293593"/>
    </source>
</evidence>
<dbReference type="PANTHER" id="PTHR36066">
    <property type="entry name" value="TRANSCRIPTION FACTOR BHLH145"/>
    <property type="match status" value="1"/>
</dbReference>
<dbReference type="PANTHER" id="PTHR36066:SF8">
    <property type="entry name" value="TRANSCRIPTION FACTOR SAC51"/>
    <property type="match status" value="1"/>
</dbReference>
<evidence type="ECO:0008006" key="4">
    <source>
        <dbReference type="Google" id="ProtNLM"/>
    </source>
</evidence>
<organism evidence="2 3">
    <name type="scientific">Acacia crassicarpa</name>
    <name type="common">northern wattle</name>
    <dbReference type="NCBI Taxonomy" id="499986"/>
    <lineage>
        <taxon>Eukaryota</taxon>
        <taxon>Viridiplantae</taxon>
        <taxon>Streptophyta</taxon>
        <taxon>Embryophyta</taxon>
        <taxon>Tracheophyta</taxon>
        <taxon>Spermatophyta</taxon>
        <taxon>Magnoliopsida</taxon>
        <taxon>eudicotyledons</taxon>
        <taxon>Gunneridae</taxon>
        <taxon>Pentapetalae</taxon>
        <taxon>rosids</taxon>
        <taxon>fabids</taxon>
        <taxon>Fabales</taxon>
        <taxon>Fabaceae</taxon>
        <taxon>Caesalpinioideae</taxon>
        <taxon>mimosoid clade</taxon>
        <taxon>Acacieae</taxon>
        <taxon>Acacia</taxon>
    </lineage>
</organism>
<dbReference type="EMBL" id="JAWXYG010000005">
    <property type="protein sequence ID" value="KAK4271314.1"/>
    <property type="molecule type" value="Genomic_DNA"/>
</dbReference>
<keyword evidence="3" id="KW-1185">Reference proteome</keyword>
<accession>A0AAE1MMV8</accession>
<gene>
    <name evidence="2" type="ORF">QN277_020025</name>
</gene>
<dbReference type="InterPro" id="IPR037546">
    <property type="entry name" value="SAC51-like"/>
</dbReference>
<proteinExistence type="predicted"/>
<dbReference type="Proteomes" id="UP001293593">
    <property type="component" value="Unassembled WGS sequence"/>
</dbReference>
<feature type="region of interest" description="Disordered" evidence="1">
    <location>
        <begin position="238"/>
        <end position="259"/>
    </location>
</feature>
<protein>
    <recommendedName>
        <fullName evidence="4">BHLH transcription factor</fullName>
    </recommendedName>
</protein>
<sequence>MVKADSSWPCPRNVAWQAPYLNCSCTLREPRLCGLPADLNTSTFNLTGPTAFPGFTSPGFSNLGTEQTGDLRGFLQYPNHHQSGDIQAVSEQCLKERDIGGAMRHENPASLQKKLLIFDQSGDKMRLFYSPIFPVVQSPNVAPTKFVPASDEIRMGQAASTDENYPMKYCLPEYSNENHMNDEESELHEDTEEINALLYSDEDVDYHSDDDEVASTGCSPLATKIPYMMQDQFENTKEEFASSDRPKKKHKISDDGFERSSPINSAISVRLNESCDCTSDAESKYSTGQVYSAKQTRGEENSMMGDIQLKKDKIRESLRVLENLVPRAKGKEPLSVIDGTIEYLKSLMSQTGTLGFGLKDI</sequence>
<dbReference type="AlphaFoldDB" id="A0AAE1MMV8"/>
<evidence type="ECO:0000256" key="1">
    <source>
        <dbReference type="SAM" id="MobiDB-lite"/>
    </source>
</evidence>
<evidence type="ECO:0000313" key="2">
    <source>
        <dbReference type="EMBL" id="KAK4271314.1"/>
    </source>
</evidence>
<reference evidence="2" key="1">
    <citation type="submission" date="2023-10" db="EMBL/GenBank/DDBJ databases">
        <title>Chromosome-level genome of the transformable northern wattle, Acacia crassicarpa.</title>
        <authorList>
            <person name="Massaro I."/>
            <person name="Sinha N.R."/>
            <person name="Poethig S."/>
            <person name="Leichty A.R."/>
        </authorList>
    </citation>
    <scope>NUCLEOTIDE SEQUENCE</scope>
    <source>
        <strain evidence="2">Acra3RX</strain>
        <tissue evidence="2">Leaf</tissue>
    </source>
</reference>